<sequence length="228" mass="25821">MAADAYRYVTLLCALPALRRPFHWERPPISRVHLEQRLDMLASDDRARVARIEALVRPPHADPPPDADALLRDAARLLAELDSPPLREWLHWWLSVKVLTAALRARRDGQADPGVLGEAPRVGRALREHWTHPTFALARHHPWLETLAPLIQAGDAAATEQALLELAWQYLDRRRPEPPYGLAAVVHYLLRWSLVERGCQRDAQQAAERFRALLDAIPDLDASLEADS</sequence>
<dbReference type="InterPro" id="IPR024492">
    <property type="entry name" value="DUF2764"/>
</dbReference>
<dbReference type="RefSeq" id="WP_224420435.1">
    <property type="nucleotide sequence ID" value="NZ_JAGXFD010000001.1"/>
</dbReference>
<gene>
    <name evidence="1" type="ORF">KGQ91_05035</name>
</gene>
<keyword evidence="2" id="KW-1185">Reference proteome</keyword>
<comment type="caution">
    <text evidence="1">The sequence shown here is derived from an EMBL/GenBank/DDBJ whole genome shotgun (WGS) entry which is preliminary data.</text>
</comment>
<reference evidence="1 2" key="1">
    <citation type="submission" date="2021-05" db="EMBL/GenBank/DDBJ databases">
        <title>Petroleum and Energy Research Collection (APPE): ex situ preservation of microbial diversity associated with the oil industry and exploitation of its biotechnological potential.</title>
        <authorList>
            <person name="Paixao C.T.M."/>
            <person name="Gomes M.B."/>
            <person name="Oliveira V.M."/>
        </authorList>
    </citation>
    <scope>NUCLEOTIDE SEQUENCE [LARGE SCALE GENOMIC DNA]</scope>
    <source>
        <strain evidence="1 2">LIT2</strain>
    </source>
</reference>
<dbReference type="EMBL" id="JAGXFD010000001">
    <property type="protein sequence ID" value="MBZ9567054.1"/>
    <property type="molecule type" value="Genomic_DNA"/>
</dbReference>
<accession>A0ABS7WY38</accession>
<evidence type="ECO:0000313" key="1">
    <source>
        <dbReference type="EMBL" id="MBZ9567054.1"/>
    </source>
</evidence>
<evidence type="ECO:0000313" key="2">
    <source>
        <dbReference type="Proteomes" id="UP001319883"/>
    </source>
</evidence>
<dbReference type="Pfam" id="PF10962">
    <property type="entry name" value="DUF2764"/>
    <property type="match status" value="1"/>
</dbReference>
<protein>
    <submittedName>
        <fullName evidence="1">DUF2764 family protein</fullName>
    </submittedName>
</protein>
<organism evidence="1 2">
    <name type="scientific">Modicisalibacter tunisiensis</name>
    <dbReference type="NCBI Taxonomy" id="390637"/>
    <lineage>
        <taxon>Bacteria</taxon>
        <taxon>Pseudomonadati</taxon>
        <taxon>Pseudomonadota</taxon>
        <taxon>Gammaproteobacteria</taxon>
        <taxon>Oceanospirillales</taxon>
        <taxon>Halomonadaceae</taxon>
        <taxon>Modicisalibacter</taxon>
    </lineage>
</organism>
<proteinExistence type="predicted"/>
<name>A0ABS7WY38_9GAMM</name>
<dbReference type="Proteomes" id="UP001319883">
    <property type="component" value="Unassembled WGS sequence"/>
</dbReference>